<dbReference type="EMBL" id="METP01000046">
    <property type="protein sequence ID" value="OGC05295.1"/>
    <property type="molecule type" value="Genomic_DNA"/>
</dbReference>
<evidence type="ECO:0008006" key="4">
    <source>
        <dbReference type="Google" id="ProtNLM"/>
    </source>
</evidence>
<evidence type="ECO:0000313" key="2">
    <source>
        <dbReference type="EMBL" id="OGC05295.1"/>
    </source>
</evidence>
<feature type="chain" id="PRO_5009514143" description="Pilus formation protein N-terminal domain-containing protein" evidence="1">
    <location>
        <begin position="23"/>
        <end position="137"/>
    </location>
</feature>
<dbReference type="PROSITE" id="PS51257">
    <property type="entry name" value="PROKAR_LIPOPROTEIN"/>
    <property type="match status" value="1"/>
</dbReference>
<feature type="signal peptide" evidence="1">
    <location>
        <begin position="1"/>
        <end position="22"/>
    </location>
</feature>
<name>A0A1F4RAV0_UNCSA</name>
<keyword evidence="1" id="KW-0732">Signal</keyword>
<evidence type="ECO:0000256" key="1">
    <source>
        <dbReference type="SAM" id="SignalP"/>
    </source>
</evidence>
<reference evidence="2 3" key="1">
    <citation type="journal article" date="2016" name="Nat. Commun.">
        <title>Thousands of microbial genomes shed light on interconnected biogeochemical processes in an aquifer system.</title>
        <authorList>
            <person name="Anantharaman K."/>
            <person name="Brown C.T."/>
            <person name="Hug L.A."/>
            <person name="Sharon I."/>
            <person name="Castelle C.J."/>
            <person name="Probst A.J."/>
            <person name="Thomas B.C."/>
            <person name="Singh A."/>
            <person name="Wilkins M.J."/>
            <person name="Karaoz U."/>
            <person name="Brodie E.L."/>
            <person name="Williams K.H."/>
            <person name="Hubbard S.S."/>
            <person name="Banfield J.F."/>
        </authorList>
    </citation>
    <scope>NUCLEOTIDE SEQUENCE [LARGE SCALE GENOMIC DNA]</scope>
</reference>
<sequence>MIIKCCLLILLALLLSSCSTQKDEKNINTGFREDDVAIVEEQAASPEVDARQPIYIYNQQKQNEEQETTLRLNGDPLLLRNNYVRLVGVVSGGRPMALVEVGGRGCVLGAGEMVSGCRVVSIMENCIILSNAGSSKL</sequence>
<organism evidence="2 3">
    <name type="scientific">candidate division WOR-1 bacterium RIFCSPLOWO2_02_FULL_46_20</name>
    <dbReference type="NCBI Taxonomy" id="1802567"/>
    <lineage>
        <taxon>Bacteria</taxon>
        <taxon>Bacillati</taxon>
        <taxon>Saganbacteria</taxon>
    </lineage>
</organism>
<accession>A0A1F4RAV0</accession>
<evidence type="ECO:0000313" key="3">
    <source>
        <dbReference type="Proteomes" id="UP000176938"/>
    </source>
</evidence>
<gene>
    <name evidence="2" type="ORF">A3H38_02510</name>
</gene>
<dbReference type="Proteomes" id="UP000176938">
    <property type="component" value="Unassembled WGS sequence"/>
</dbReference>
<comment type="caution">
    <text evidence="2">The sequence shown here is derived from an EMBL/GenBank/DDBJ whole genome shotgun (WGS) entry which is preliminary data.</text>
</comment>
<dbReference type="AlphaFoldDB" id="A0A1F4RAV0"/>
<proteinExistence type="predicted"/>
<protein>
    <recommendedName>
        <fullName evidence="4">Pilus formation protein N-terminal domain-containing protein</fullName>
    </recommendedName>
</protein>